<evidence type="ECO:0000256" key="13">
    <source>
        <dbReference type="ARBA" id="ARBA00022989"/>
    </source>
</evidence>
<accession>A0A0A0K7J2</accession>
<keyword evidence="10 17" id="KW-0547">Nucleotide-binding</keyword>
<evidence type="ECO:0000256" key="10">
    <source>
        <dbReference type="ARBA" id="ARBA00022741"/>
    </source>
</evidence>
<dbReference type="PANTHER" id="PTHR27007">
    <property type="match status" value="1"/>
</dbReference>
<evidence type="ECO:0000256" key="17">
    <source>
        <dbReference type="PROSITE-ProRule" id="PRU10141"/>
    </source>
</evidence>
<proteinExistence type="inferred from homology"/>
<dbReference type="STRING" id="3659.A0A0A0K7J2"/>
<dbReference type="InterPro" id="IPR000985">
    <property type="entry name" value="Lectin_LegA_CS"/>
</dbReference>
<dbReference type="PROSITE" id="PS00108">
    <property type="entry name" value="PROTEIN_KINASE_ST"/>
    <property type="match status" value="1"/>
</dbReference>
<dbReference type="GO" id="GO:0005524">
    <property type="term" value="F:ATP binding"/>
    <property type="evidence" value="ECO:0007669"/>
    <property type="project" value="UniProtKB-UniRule"/>
</dbReference>
<evidence type="ECO:0000256" key="5">
    <source>
        <dbReference type="ARBA" id="ARBA00022475"/>
    </source>
</evidence>
<evidence type="ECO:0000256" key="9">
    <source>
        <dbReference type="ARBA" id="ARBA00022734"/>
    </source>
</evidence>
<dbReference type="SUPFAM" id="SSF49899">
    <property type="entry name" value="Concanavalin A-like lectins/glucanases"/>
    <property type="match status" value="1"/>
</dbReference>
<dbReference type="InterPro" id="IPR008271">
    <property type="entry name" value="Ser/Thr_kinase_AS"/>
</dbReference>
<reference evidence="22 23" key="2">
    <citation type="journal article" date="2009" name="PLoS ONE">
        <title>An integrated genetic and cytogenetic map of the cucumber genome.</title>
        <authorList>
            <person name="Ren Y."/>
            <person name="Zhang Z."/>
            <person name="Liu J."/>
            <person name="Staub J.E."/>
            <person name="Han Y."/>
            <person name="Cheng Z."/>
            <person name="Li X."/>
            <person name="Lu J."/>
            <person name="Miao H."/>
            <person name="Kang H."/>
            <person name="Xie B."/>
            <person name="Gu X."/>
            <person name="Wang X."/>
            <person name="Du Y."/>
            <person name="Jin W."/>
            <person name="Huang S."/>
        </authorList>
    </citation>
    <scope>NUCLEOTIDE SEQUENCE [LARGE SCALE GENOMIC DNA]</scope>
    <source>
        <strain evidence="23">cv. 9930</strain>
    </source>
</reference>
<evidence type="ECO:0000313" key="22">
    <source>
        <dbReference type="EMBL" id="KGN43786.1"/>
    </source>
</evidence>
<evidence type="ECO:0000256" key="16">
    <source>
        <dbReference type="ARBA" id="ARBA00023180"/>
    </source>
</evidence>
<dbReference type="InterPro" id="IPR017441">
    <property type="entry name" value="Protein_kinase_ATP_BS"/>
</dbReference>
<dbReference type="PROSITE" id="PS00308">
    <property type="entry name" value="LECTIN_LEGUME_ALPHA"/>
    <property type="match status" value="1"/>
</dbReference>
<dbReference type="PROSITE" id="PS50011">
    <property type="entry name" value="PROTEIN_KINASE_DOM"/>
    <property type="match status" value="1"/>
</dbReference>
<keyword evidence="14 19" id="KW-0472">Membrane</keyword>
<dbReference type="InterPro" id="IPR050528">
    <property type="entry name" value="L-type_Lectin-RKs"/>
</dbReference>
<dbReference type="Gene3D" id="2.60.120.200">
    <property type="match status" value="1"/>
</dbReference>
<dbReference type="InterPro" id="IPR000719">
    <property type="entry name" value="Prot_kinase_dom"/>
</dbReference>
<organism evidence="22 23">
    <name type="scientific">Cucumis sativus</name>
    <name type="common">Cucumber</name>
    <dbReference type="NCBI Taxonomy" id="3659"/>
    <lineage>
        <taxon>Eukaryota</taxon>
        <taxon>Viridiplantae</taxon>
        <taxon>Streptophyta</taxon>
        <taxon>Embryophyta</taxon>
        <taxon>Tracheophyta</taxon>
        <taxon>Spermatophyta</taxon>
        <taxon>Magnoliopsida</taxon>
        <taxon>eudicotyledons</taxon>
        <taxon>Gunneridae</taxon>
        <taxon>Pentapetalae</taxon>
        <taxon>rosids</taxon>
        <taxon>fabids</taxon>
        <taxon>Cucurbitales</taxon>
        <taxon>Cucurbitaceae</taxon>
        <taxon>Benincaseae</taxon>
        <taxon>Cucumis</taxon>
    </lineage>
</organism>
<dbReference type="PROSITE" id="PS00107">
    <property type="entry name" value="PROTEIN_KINASE_ATP"/>
    <property type="match status" value="1"/>
</dbReference>
<dbReference type="eggNOG" id="ENOG502QTX3">
    <property type="taxonomic scope" value="Eukaryota"/>
</dbReference>
<dbReference type="SUPFAM" id="SSF56112">
    <property type="entry name" value="Protein kinase-like (PK-like)"/>
    <property type="match status" value="1"/>
</dbReference>
<keyword evidence="15" id="KW-0675">Receptor</keyword>
<keyword evidence="23" id="KW-1185">Reference proteome</keyword>
<keyword evidence="12 17" id="KW-0067">ATP-binding</keyword>
<evidence type="ECO:0000256" key="18">
    <source>
        <dbReference type="SAM" id="MobiDB-lite"/>
    </source>
</evidence>
<evidence type="ECO:0000256" key="11">
    <source>
        <dbReference type="ARBA" id="ARBA00022777"/>
    </source>
</evidence>
<evidence type="ECO:0000256" key="2">
    <source>
        <dbReference type="ARBA" id="ARBA00007606"/>
    </source>
</evidence>
<comment type="similarity">
    <text evidence="4">In the C-terminal section; belongs to the protein kinase superfamily. Ser/Thr protein kinase family.</text>
</comment>
<keyword evidence="5" id="KW-1003">Cell membrane</keyword>
<reference evidence="22 23" key="4">
    <citation type="journal article" date="2011" name="BMC Genomics">
        <title>RNA-Seq improves annotation of protein-coding genes in the cucumber genome.</title>
        <authorList>
            <person name="Li Z."/>
            <person name="Zhang Z."/>
            <person name="Yan P."/>
            <person name="Huang S."/>
            <person name="Fei Z."/>
            <person name="Lin K."/>
        </authorList>
    </citation>
    <scope>NUCLEOTIDE SEQUENCE [LARGE SCALE GENOMIC DNA]</scope>
    <source>
        <strain evidence="23">cv. 9930</strain>
    </source>
</reference>
<keyword evidence="6" id="KW-0808">Transferase</keyword>
<name>A0A0A0K7J2_CUCSA</name>
<reference evidence="22 23" key="1">
    <citation type="journal article" date="2009" name="Nat. Genet.">
        <title>The genome of the cucumber, Cucumis sativus L.</title>
        <authorList>
            <person name="Huang S."/>
            <person name="Li R."/>
            <person name="Zhang Z."/>
            <person name="Li L."/>
            <person name="Gu X."/>
            <person name="Fan W."/>
            <person name="Lucas W.J."/>
            <person name="Wang X."/>
            <person name="Xie B."/>
            <person name="Ni P."/>
            <person name="Ren Y."/>
            <person name="Zhu H."/>
            <person name="Li J."/>
            <person name="Lin K."/>
            <person name="Jin W."/>
            <person name="Fei Z."/>
            <person name="Li G."/>
            <person name="Staub J."/>
            <person name="Kilian A."/>
            <person name="van der Vossen E.A."/>
            <person name="Wu Y."/>
            <person name="Guo J."/>
            <person name="He J."/>
            <person name="Jia Z."/>
            <person name="Ren Y."/>
            <person name="Tian G."/>
            <person name="Lu Y."/>
            <person name="Ruan J."/>
            <person name="Qian W."/>
            <person name="Wang M."/>
            <person name="Huang Q."/>
            <person name="Li B."/>
            <person name="Xuan Z."/>
            <person name="Cao J."/>
            <person name="Asan"/>
            <person name="Wu Z."/>
            <person name="Zhang J."/>
            <person name="Cai Q."/>
            <person name="Bai Y."/>
            <person name="Zhao B."/>
            <person name="Han Y."/>
            <person name="Li Y."/>
            <person name="Li X."/>
            <person name="Wang S."/>
            <person name="Shi Q."/>
            <person name="Liu S."/>
            <person name="Cho W.K."/>
            <person name="Kim J.Y."/>
            <person name="Xu Y."/>
            <person name="Heller-Uszynska K."/>
            <person name="Miao H."/>
            <person name="Cheng Z."/>
            <person name="Zhang S."/>
            <person name="Wu J."/>
            <person name="Yang Y."/>
            <person name="Kang H."/>
            <person name="Li M."/>
            <person name="Liang H."/>
            <person name="Ren X."/>
            <person name="Shi Z."/>
            <person name="Wen M."/>
            <person name="Jian M."/>
            <person name="Yang H."/>
            <person name="Zhang G."/>
            <person name="Yang Z."/>
            <person name="Chen R."/>
            <person name="Liu S."/>
            <person name="Li J."/>
            <person name="Ma L."/>
            <person name="Liu H."/>
            <person name="Zhou Y."/>
            <person name="Zhao J."/>
            <person name="Fang X."/>
            <person name="Li G."/>
            <person name="Fang L."/>
            <person name="Li Y."/>
            <person name="Liu D."/>
            <person name="Zheng H."/>
            <person name="Zhang Y."/>
            <person name="Qin N."/>
            <person name="Li Z."/>
            <person name="Yang G."/>
            <person name="Yang S."/>
            <person name="Bolund L."/>
            <person name="Kristiansen K."/>
            <person name="Zheng H."/>
            <person name="Li S."/>
            <person name="Zhang X."/>
            <person name="Yang H."/>
            <person name="Wang J."/>
            <person name="Sun R."/>
            <person name="Zhang B."/>
            <person name="Jiang S."/>
            <person name="Wang J."/>
            <person name="Du Y."/>
            <person name="Li S."/>
        </authorList>
    </citation>
    <scope>NUCLEOTIDE SEQUENCE [LARGE SCALE GENOMIC DNA]</scope>
    <source>
        <strain evidence="23">cv. 9930</strain>
    </source>
</reference>
<keyword evidence="8 20" id="KW-0732">Signal</keyword>
<comment type="similarity">
    <text evidence="2">Belongs to the leguminous lectin family.</text>
</comment>
<dbReference type="CDD" id="cd06899">
    <property type="entry name" value="lectin_legume_LecRK_Arcelin_ConA"/>
    <property type="match status" value="1"/>
</dbReference>
<dbReference type="OMA" id="FRNDEYD"/>
<dbReference type="CDD" id="cd14066">
    <property type="entry name" value="STKc_IRAK"/>
    <property type="match status" value="1"/>
</dbReference>
<evidence type="ECO:0000256" key="12">
    <source>
        <dbReference type="ARBA" id="ARBA00022840"/>
    </source>
</evidence>
<evidence type="ECO:0000256" key="4">
    <source>
        <dbReference type="ARBA" id="ARBA00010217"/>
    </source>
</evidence>
<feature type="compositionally biased region" description="Polar residues" evidence="18">
    <location>
        <begin position="667"/>
        <end position="678"/>
    </location>
</feature>
<dbReference type="Gene3D" id="1.10.510.10">
    <property type="entry name" value="Transferase(Phosphotransferase) domain 1"/>
    <property type="match status" value="1"/>
</dbReference>
<keyword evidence="11" id="KW-0418">Kinase</keyword>
<dbReference type="GO" id="GO:0030246">
    <property type="term" value="F:carbohydrate binding"/>
    <property type="evidence" value="ECO:0007669"/>
    <property type="project" value="UniProtKB-KW"/>
</dbReference>
<dbReference type="Pfam" id="PF00069">
    <property type="entry name" value="Pkinase"/>
    <property type="match status" value="1"/>
</dbReference>
<evidence type="ECO:0000256" key="15">
    <source>
        <dbReference type="ARBA" id="ARBA00023170"/>
    </source>
</evidence>
<keyword evidence="16" id="KW-0325">Glycoprotein</keyword>
<dbReference type="Gene3D" id="3.30.200.20">
    <property type="entry name" value="Phosphorylase Kinase, domain 1"/>
    <property type="match status" value="1"/>
</dbReference>
<evidence type="ECO:0000256" key="20">
    <source>
        <dbReference type="SAM" id="SignalP"/>
    </source>
</evidence>
<dbReference type="InterPro" id="IPR001220">
    <property type="entry name" value="Legume_lectin_dom"/>
</dbReference>
<reference evidence="22 23" key="3">
    <citation type="journal article" date="2010" name="BMC Genomics">
        <title>Transcriptome sequencing and comparative analysis of cucumber flowers with different sex types.</title>
        <authorList>
            <person name="Guo S."/>
            <person name="Zheng Y."/>
            <person name="Joung J.G."/>
            <person name="Liu S."/>
            <person name="Zhang Z."/>
            <person name="Crasta O.R."/>
            <person name="Sobral B.W."/>
            <person name="Xu Y."/>
            <person name="Huang S."/>
            <person name="Fei Z."/>
        </authorList>
    </citation>
    <scope>NUCLEOTIDE SEQUENCE [LARGE SCALE GENOMIC DNA]</scope>
    <source>
        <strain evidence="23">cv. 9930</strain>
    </source>
</reference>
<feature type="region of interest" description="Disordered" evidence="18">
    <location>
        <begin position="264"/>
        <end position="286"/>
    </location>
</feature>
<evidence type="ECO:0000256" key="3">
    <source>
        <dbReference type="ARBA" id="ARBA00008536"/>
    </source>
</evidence>
<feature type="signal peptide" evidence="20">
    <location>
        <begin position="1"/>
        <end position="22"/>
    </location>
</feature>
<dbReference type="AlphaFoldDB" id="A0A0A0K7J2"/>
<feature type="transmembrane region" description="Helical" evidence="19">
    <location>
        <begin position="294"/>
        <end position="315"/>
    </location>
</feature>
<evidence type="ECO:0000313" key="23">
    <source>
        <dbReference type="Proteomes" id="UP000029981"/>
    </source>
</evidence>
<dbReference type="GO" id="GO:0004672">
    <property type="term" value="F:protein kinase activity"/>
    <property type="evidence" value="ECO:0007669"/>
    <property type="project" value="InterPro"/>
</dbReference>
<comment type="similarity">
    <text evidence="3">In the N-terminal section; belongs to the leguminous lectin family.</text>
</comment>
<dbReference type="InterPro" id="IPR013320">
    <property type="entry name" value="ConA-like_dom_sf"/>
</dbReference>
<feature type="compositionally biased region" description="Low complexity" evidence="18">
    <location>
        <begin position="656"/>
        <end position="666"/>
    </location>
</feature>
<dbReference type="Gramene" id="KGN43786">
    <property type="protein sequence ID" value="KGN43786"/>
    <property type="gene ID" value="Csa_7G067410"/>
</dbReference>
<keyword evidence="7 19" id="KW-0812">Transmembrane</keyword>
<dbReference type="Proteomes" id="UP000029981">
    <property type="component" value="Chromosome 7"/>
</dbReference>
<dbReference type="EMBL" id="CM002928">
    <property type="protein sequence ID" value="KGN43786.1"/>
    <property type="molecule type" value="Genomic_DNA"/>
</dbReference>
<sequence length="678" mass="75360">MAAQNNLLIHLFFLVPFATSLSFNFTSFNQGNADMIYDRTFPTNQVIELTGDSSNNNMNFVGRATYSQPLHLWDEGSGNMSSFQTHFSFAINSRGRANYGDGLTFFFAPNGSILQANISRGSGLGIGYDPELWNGTATFFAVEFDIYSNNFDPPFEHVGIDINSMKSIAYSRWKCDIMGGKRNDVWINYDSDTHNLSVVFSGFENNNTLLQHLHHVVDLRLNLPEWVTFGFSASTGYEYATHSVYSWSFHSTLELTLEPTFTTDPNSVASAPSPGPSLPPNNNDGSTSKTGLEIGLGIAGGVIFVGGLVIVWIIVWKKMAAMKNIEEEIMLDDSEFEKGKGPRRFLYKELARATNNFKEDKKLGEGGFGGVYKGFLRELNCNVAVKRISKGSKQGIKEYASEVKIISQLRHRNLVQLIGWCHEKDELLLVYEFMPNGSLDTHLFKPNNFLTWELRYKIGQGIASALLYLHEEWEMCVLHRDIKSSNVMLDLNYNAKLGDFGLARLVNHGKGSQTTALAGTLGYLAPECATTGRATKETDVYSFGIVALEIACGRMPFNPNVEEEKMVMVEWVWKLYGCGKVLDAIDSKLRKEIRSFGDEEKMMECLMVVGLWCAHPDSNARPSIRQAINVLNFEAPLPILPSHLPAPTYDFRPIASSSTSSSTTQSGVASLASNSSNL</sequence>
<dbReference type="FunFam" id="1.10.510.10:FF:000240">
    <property type="entry name" value="Lectin-domain containing receptor kinase A4.3"/>
    <property type="match status" value="1"/>
</dbReference>
<evidence type="ECO:0000256" key="19">
    <source>
        <dbReference type="SAM" id="Phobius"/>
    </source>
</evidence>
<dbReference type="InterPro" id="IPR011009">
    <property type="entry name" value="Kinase-like_dom_sf"/>
</dbReference>
<evidence type="ECO:0000259" key="21">
    <source>
        <dbReference type="PROSITE" id="PS50011"/>
    </source>
</evidence>
<evidence type="ECO:0000256" key="14">
    <source>
        <dbReference type="ARBA" id="ARBA00023136"/>
    </source>
</evidence>
<feature type="binding site" evidence="17">
    <location>
        <position position="386"/>
    </location>
    <ligand>
        <name>ATP</name>
        <dbReference type="ChEBI" id="CHEBI:30616"/>
    </ligand>
</feature>
<dbReference type="FunFam" id="3.30.200.20:FF:000168">
    <property type="entry name" value="L-type lectin-domain containing receptor kinase IX.1"/>
    <property type="match status" value="1"/>
</dbReference>
<protein>
    <recommendedName>
        <fullName evidence="21">Protein kinase domain-containing protein</fullName>
    </recommendedName>
</protein>
<dbReference type="SMART" id="SM00220">
    <property type="entry name" value="S_TKc"/>
    <property type="match status" value="1"/>
</dbReference>
<evidence type="ECO:0000256" key="6">
    <source>
        <dbReference type="ARBA" id="ARBA00022679"/>
    </source>
</evidence>
<evidence type="ECO:0000256" key="8">
    <source>
        <dbReference type="ARBA" id="ARBA00022729"/>
    </source>
</evidence>
<dbReference type="GO" id="GO:0005886">
    <property type="term" value="C:plasma membrane"/>
    <property type="evidence" value="ECO:0000318"/>
    <property type="project" value="GO_Central"/>
</dbReference>
<evidence type="ECO:0000256" key="7">
    <source>
        <dbReference type="ARBA" id="ARBA00022692"/>
    </source>
</evidence>
<feature type="domain" description="Protein kinase" evidence="21">
    <location>
        <begin position="357"/>
        <end position="640"/>
    </location>
</feature>
<keyword evidence="9" id="KW-0430">Lectin</keyword>
<comment type="subcellular location">
    <subcellularLocation>
        <location evidence="1">Cell membrane</location>
        <topology evidence="1">Single-pass type I membrane protein</topology>
    </subcellularLocation>
</comment>
<dbReference type="Pfam" id="PF00139">
    <property type="entry name" value="Lectin_legB"/>
    <property type="match status" value="1"/>
</dbReference>
<dbReference type="OrthoDB" id="4062651at2759"/>
<gene>
    <name evidence="22" type="ORF">Csa_7G067410</name>
</gene>
<feature type="chain" id="PRO_5001971885" description="Protein kinase domain-containing protein" evidence="20">
    <location>
        <begin position="23"/>
        <end position="678"/>
    </location>
</feature>
<dbReference type="KEGG" id="csv:101208779"/>
<evidence type="ECO:0000256" key="1">
    <source>
        <dbReference type="ARBA" id="ARBA00004251"/>
    </source>
</evidence>
<keyword evidence="13 19" id="KW-1133">Transmembrane helix</keyword>
<dbReference type="GO" id="GO:0002229">
    <property type="term" value="P:defense response to oomycetes"/>
    <property type="evidence" value="ECO:0007669"/>
    <property type="project" value="UniProtKB-ARBA"/>
</dbReference>
<feature type="region of interest" description="Disordered" evidence="18">
    <location>
        <begin position="655"/>
        <end position="678"/>
    </location>
</feature>